<keyword evidence="1" id="KW-0812">Transmembrane</keyword>
<keyword evidence="4" id="KW-1185">Reference proteome</keyword>
<evidence type="ECO:0000256" key="2">
    <source>
        <dbReference type="SAM" id="SignalP"/>
    </source>
</evidence>
<protein>
    <submittedName>
        <fullName evidence="3">LPXTG cell wall anchor domain-containing protein</fullName>
    </submittedName>
</protein>
<feature type="chain" id="PRO_5020476255" evidence="2">
    <location>
        <begin position="20"/>
        <end position="58"/>
    </location>
</feature>
<proteinExistence type="predicted"/>
<feature type="transmembrane region" description="Helical" evidence="1">
    <location>
        <begin position="29"/>
        <end position="49"/>
    </location>
</feature>
<keyword evidence="1" id="KW-1133">Transmembrane helix</keyword>
<dbReference type="NCBIfam" id="TIGR01167">
    <property type="entry name" value="LPXTG_anchor"/>
    <property type="match status" value="1"/>
</dbReference>
<reference evidence="3 4" key="1">
    <citation type="submission" date="2019-04" db="EMBL/GenBank/DDBJ databases">
        <title>Sphingobacterium olei sp. nov., isolated from oil-contaminated soil.</title>
        <authorList>
            <person name="Liu B."/>
        </authorList>
    </citation>
    <scope>NUCLEOTIDE SEQUENCE [LARGE SCALE GENOMIC DNA]</scope>
    <source>
        <strain evidence="3 4">Y3L14</strain>
    </source>
</reference>
<keyword evidence="1" id="KW-0472">Membrane</keyword>
<keyword evidence="2" id="KW-0732">Signal</keyword>
<dbReference type="AlphaFoldDB" id="A0A4U0H5F2"/>
<organism evidence="3 4">
    <name type="scientific">Sphingobacterium alkalisoli</name>
    <dbReference type="NCBI Taxonomy" id="1874115"/>
    <lineage>
        <taxon>Bacteria</taxon>
        <taxon>Pseudomonadati</taxon>
        <taxon>Bacteroidota</taxon>
        <taxon>Sphingobacteriia</taxon>
        <taxon>Sphingobacteriales</taxon>
        <taxon>Sphingobacteriaceae</taxon>
        <taxon>Sphingobacterium</taxon>
    </lineage>
</organism>
<sequence length="58" mass="6582">MSKWKSVLLLTLIANTAWAESTEVEQTNSPTGFLIIGGLLLLVIIFILYNKQKRKFND</sequence>
<evidence type="ECO:0000313" key="3">
    <source>
        <dbReference type="EMBL" id="TJY66987.1"/>
    </source>
</evidence>
<dbReference type="Proteomes" id="UP000309872">
    <property type="component" value="Unassembled WGS sequence"/>
</dbReference>
<evidence type="ECO:0000256" key="1">
    <source>
        <dbReference type="SAM" id="Phobius"/>
    </source>
</evidence>
<dbReference type="EMBL" id="SUKA01000002">
    <property type="protein sequence ID" value="TJY66987.1"/>
    <property type="molecule type" value="Genomic_DNA"/>
</dbReference>
<accession>A0A4U0H5F2</accession>
<feature type="signal peptide" evidence="2">
    <location>
        <begin position="1"/>
        <end position="19"/>
    </location>
</feature>
<evidence type="ECO:0000313" key="4">
    <source>
        <dbReference type="Proteomes" id="UP000309872"/>
    </source>
</evidence>
<gene>
    <name evidence="3" type="ORF">FAZ19_08820</name>
</gene>
<name>A0A4U0H5F2_9SPHI</name>
<comment type="caution">
    <text evidence="3">The sequence shown here is derived from an EMBL/GenBank/DDBJ whole genome shotgun (WGS) entry which is preliminary data.</text>
</comment>
<dbReference type="RefSeq" id="WP_136820336.1">
    <property type="nucleotide sequence ID" value="NZ_BMJX01000002.1"/>
</dbReference>